<proteinExistence type="predicted"/>
<dbReference type="Pfam" id="PF01381">
    <property type="entry name" value="HTH_3"/>
    <property type="match status" value="1"/>
</dbReference>
<protein>
    <submittedName>
        <fullName evidence="2">XRE family transcriptional regulator</fullName>
    </submittedName>
</protein>
<dbReference type="AlphaFoldDB" id="A0A845QNG4"/>
<dbReference type="InterPro" id="IPR010982">
    <property type="entry name" value="Lambda_DNA-bd_dom_sf"/>
</dbReference>
<organism evidence="2 3">
    <name type="scientific">Anaerotruncus colihominis</name>
    <dbReference type="NCBI Taxonomy" id="169435"/>
    <lineage>
        <taxon>Bacteria</taxon>
        <taxon>Bacillati</taxon>
        <taxon>Bacillota</taxon>
        <taxon>Clostridia</taxon>
        <taxon>Eubacteriales</taxon>
        <taxon>Oscillospiraceae</taxon>
        <taxon>Anaerotruncus</taxon>
    </lineage>
</organism>
<comment type="caution">
    <text evidence="2">The sequence shown here is derived from an EMBL/GenBank/DDBJ whole genome shotgun (WGS) entry which is preliminary data.</text>
</comment>
<gene>
    <name evidence="2" type="ORF">D0435_11430</name>
</gene>
<evidence type="ECO:0000313" key="2">
    <source>
        <dbReference type="EMBL" id="NBH62263.1"/>
    </source>
</evidence>
<dbReference type="SMART" id="SM00530">
    <property type="entry name" value="HTH_XRE"/>
    <property type="match status" value="1"/>
</dbReference>
<accession>A0A845QNG4</accession>
<name>A0A845QNG4_9FIRM</name>
<dbReference type="Proteomes" id="UP000446866">
    <property type="component" value="Unassembled WGS sequence"/>
</dbReference>
<keyword evidence="3" id="KW-1185">Reference proteome</keyword>
<dbReference type="SUPFAM" id="SSF47413">
    <property type="entry name" value="lambda repressor-like DNA-binding domains"/>
    <property type="match status" value="1"/>
</dbReference>
<dbReference type="PROSITE" id="PS50943">
    <property type="entry name" value="HTH_CROC1"/>
    <property type="match status" value="1"/>
</dbReference>
<dbReference type="Gene3D" id="1.10.260.40">
    <property type="entry name" value="lambda repressor-like DNA-binding domains"/>
    <property type="match status" value="1"/>
</dbReference>
<dbReference type="EMBL" id="QXWK01000021">
    <property type="protein sequence ID" value="NBH62263.1"/>
    <property type="molecule type" value="Genomic_DNA"/>
</dbReference>
<dbReference type="CDD" id="cd00093">
    <property type="entry name" value="HTH_XRE"/>
    <property type="match status" value="1"/>
</dbReference>
<sequence>MMTPVYNATYLSKAAKSVGNMLHDAVIEFGYKGDEFLHMFIQSGIAEEIESGNPKYIAGKSGIELFSEVMERTVGKQIDADVIETYEKSDVYWIGWALTHYQWYSGRSFKDILETVSFDALRGLYGTLHETDVRKFYEVLDAHFAQTGSKLKIVRKDCGLTQEELSGLSGVSINTIRAYERKSKDINKAQAEIVVRLSGALKCEMMDILG</sequence>
<evidence type="ECO:0000313" key="3">
    <source>
        <dbReference type="Proteomes" id="UP000446866"/>
    </source>
</evidence>
<reference evidence="2 3" key="1">
    <citation type="submission" date="2018-08" db="EMBL/GenBank/DDBJ databases">
        <title>Murine metabolic-syndrome-specific gut microbial biobank.</title>
        <authorList>
            <person name="Liu C."/>
        </authorList>
    </citation>
    <scope>NUCLEOTIDE SEQUENCE [LARGE SCALE GENOMIC DNA]</scope>
    <source>
        <strain evidence="2 3">28</strain>
    </source>
</reference>
<evidence type="ECO:0000259" key="1">
    <source>
        <dbReference type="PROSITE" id="PS50943"/>
    </source>
</evidence>
<dbReference type="InterPro" id="IPR001387">
    <property type="entry name" value="Cro/C1-type_HTH"/>
</dbReference>
<feature type="domain" description="HTH cro/C1-type" evidence="1">
    <location>
        <begin position="151"/>
        <end position="208"/>
    </location>
</feature>
<dbReference type="GO" id="GO:0003677">
    <property type="term" value="F:DNA binding"/>
    <property type="evidence" value="ECO:0007669"/>
    <property type="project" value="InterPro"/>
</dbReference>